<evidence type="ECO:0000256" key="1">
    <source>
        <dbReference type="SAM" id="MobiDB-lite"/>
    </source>
</evidence>
<organism evidence="2 3">
    <name type="scientific">Populibacterium corticicola</name>
    <dbReference type="NCBI Taxonomy" id="1812826"/>
    <lineage>
        <taxon>Bacteria</taxon>
        <taxon>Bacillati</taxon>
        <taxon>Actinomycetota</taxon>
        <taxon>Actinomycetes</taxon>
        <taxon>Micrococcales</taxon>
        <taxon>Jonesiaceae</taxon>
        <taxon>Populibacterium</taxon>
    </lineage>
</organism>
<feature type="compositionally biased region" description="Basic and acidic residues" evidence="1">
    <location>
        <begin position="46"/>
        <end position="63"/>
    </location>
</feature>
<name>A0ABW5XGU4_9MICO</name>
<dbReference type="RefSeq" id="WP_377466892.1">
    <property type="nucleotide sequence ID" value="NZ_JBHUOP010000004.1"/>
</dbReference>
<reference evidence="3" key="1">
    <citation type="journal article" date="2019" name="Int. J. Syst. Evol. Microbiol.">
        <title>The Global Catalogue of Microorganisms (GCM) 10K type strain sequencing project: providing services to taxonomists for standard genome sequencing and annotation.</title>
        <authorList>
            <consortium name="The Broad Institute Genomics Platform"/>
            <consortium name="The Broad Institute Genome Sequencing Center for Infectious Disease"/>
            <person name="Wu L."/>
            <person name="Ma J."/>
        </authorList>
    </citation>
    <scope>NUCLEOTIDE SEQUENCE [LARGE SCALE GENOMIC DNA]</scope>
    <source>
        <strain evidence="3">KCTC 33576</strain>
    </source>
</reference>
<dbReference type="Proteomes" id="UP001597391">
    <property type="component" value="Unassembled WGS sequence"/>
</dbReference>
<dbReference type="InterPro" id="IPR032716">
    <property type="entry name" value="ACC_epsilon"/>
</dbReference>
<accession>A0ABW5XGU4</accession>
<feature type="region of interest" description="Disordered" evidence="1">
    <location>
        <begin position="46"/>
        <end position="85"/>
    </location>
</feature>
<evidence type="ECO:0000313" key="3">
    <source>
        <dbReference type="Proteomes" id="UP001597391"/>
    </source>
</evidence>
<sequence>MSEANQADILAAALAAASRVTVISGAPDEEEVAALVAGLAAIAGGEDPHEDNIVGRSQWENRHRTLSGPTELPKGSDQWRWSLRA</sequence>
<protein>
    <submittedName>
        <fullName evidence="2">Acyl-CoA carboxylase epsilon subunit</fullName>
    </submittedName>
</protein>
<dbReference type="Pfam" id="PF13822">
    <property type="entry name" value="ACC_epsilon"/>
    <property type="match status" value="1"/>
</dbReference>
<evidence type="ECO:0000313" key="2">
    <source>
        <dbReference type="EMBL" id="MFD2840964.1"/>
    </source>
</evidence>
<comment type="caution">
    <text evidence="2">The sequence shown here is derived from an EMBL/GenBank/DDBJ whole genome shotgun (WGS) entry which is preliminary data.</text>
</comment>
<proteinExistence type="predicted"/>
<dbReference type="EMBL" id="JBHUOP010000004">
    <property type="protein sequence ID" value="MFD2840964.1"/>
    <property type="molecule type" value="Genomic_DNA"/>
</dbReference>
<gene>
    <name evidence="2" type="ORF">ACFSYH_10325</name>
</gene>
<keyword evidence="3" id="KW-1185">Reference proteome</keyword>